<dbReference type="AlphaFoldDB" id="A0A409X625"/>
<reference evidence="1 2" key="1">
    <citation type="journal article" date="2018" name="Evol. Lett.">
        <title>Horizontal gene cluster transfer increased hallucinogenic mushroom diversity.</title>
        <authorList>
            <person name="Reynolds H.T."/>
            <person name="Vijayakumar V."/>
            <person name="Gluck-Thaler E."/>
            <person name="Korotkin H.B."/>
            <person name="Matheny P.B."/>
            <person name="Slot J.C."/>
        </authorList>
    </citation>
    <scope>NUCLEOTIDE SEQUENCE [LARGE SCALE GENOMIC DNA]</scope>
    <source>
        <strain evidence="1 2">2631</strain>
    </source>
</reference>
<comment type="caution">
    <text evidence="1">The sequence shown here is derived from an EMBL/GenBank/DDBJ whole genome shotgun (WGS) entry which is preliminary data.</text>
</comment>
<sequence length="87" mass="9918">MSHQRNSPSAQSTIAKTQIEFLQLILDEEIVGYGIAISPDKDIFSYRIEEEGLVLAFMLQLYKDIKVLLEMIQDYAPSESSLTFSMQ</sequence>
<organism evidence="1 2">
    <name type="scientific">Psilocybe cyanescens</name>
    <dbReference type="NCBI Taxonomy" id="93625"/>
    <lineage>
        <taxon>Eukaryota</taxon>
        <taxon>Fungi</taxon>
        <taxon>Dikarya</taxon>
        <taxon>Basidiomycota</taxon>
        <taxon>Agaricomycotina</taxon>
        <taxon>Agaricomycetes</taxon>
        <taxon>Agaricomycetidae</taxon>
        <taxon>Agaricales</taxon>
        <taxon>Agaricineae</taxon>
        <taxon>Strophariaceae</taxon>
        <taxon>Psilocybe</taxon>
    </lineage>
</organism>
<dbReference type="InParanoid" id="A0A409X625"/>
<evidence type="ECO:0000313" key="1">
    <source>
        <dbReference type="EMBL" id="PPQ86206.1"/>
    </source>
</evidence>
<protein>
    <submittedName>
        <fullName evidence="1">Uncharacterized protein</fullName>
    </submittedName>
</protein>
<name>A0A409X625_PSICY</name>
<evidence type="ECO:0000313" key="2">
    <source>
        <dbReference type="Proteomes" id="UP000283269"/>
    </source>
</evidence>
<keyword evidence="2" id="KW-1185">Reference proteome</keyword>
<accession>A0A409X625</accession>
<gene>
    <name evidence="1" type="ORF">CVT25_006911</name>
</gene>
<dbReference type="Proteomes" id="UP000283269">
    <property type="component" value="Unassembled WGS sequence"/>
</dbReference>
<proteinExistence type="predicted"/>
<dbReference type="EMBL" id="NHYD01002537">
    <property type="protein sequence ID" value="PPQ86206.1"/>
    <property type="molecule type" value="Genomic_DNA"/>
</dbReference>